<evidence type="ECO:0000256" key="2">
    <source>
        <dbReference type="ARBA" id="ARBA00007942"/>
    </source>
</evidence>
<dbReference type="RefSeq" id="WP_229721933.1">
    <property type="nucleotide sequence ID" value="NZ_BMLT01000007.1"/>
</dbReference>
<evidence type="ECO:0000256" key="7">
    <source>
        <dbReference type="SAM" id="Phobius"/>
    </source>
</evidence>
<feature type="transmembrane region" description="Helical" evidence="7">
    <location>
        <begin position="233"/>
        <end position="252"/>
    </location>
</feature>
<sequence length="339" mass="35348">MTKDKILQAPDMNVSAEERAAGGRKSISKEQVTKYLPYITLFSLVALISLYDPAFLKLENLLQTAQDISTLFIMALGMTFVIYIAGIDLSSQSVASMTTVIVALLLPSFGIGAALAAVIIGAVFGMASGLVHTRFKIASFIATLAVGGIAYATGQVVSGQRSTYMPADLREQSMGWMVGNTAGIPHEIFVALALLLIALFIERRTVFGRSLKAVGSGELAAVASGLKVTKIKVMTFALSGAFAAMAGVMLATRLSGGSPTMADQFLLPAIVAVLVGGTPLTGGVGGVLNTLIGALIVAVIRTSMTYLEVPAEAQQIFFGVVLIAAIALTIDRSKVKVVK</sequence>
<keyword evidence="9" id="KW-1185">Reference proteome</keyword>
<comment type="similarity">
    <text evidence="2">Belongs to the binding-protein-dependent transport system permease family. AraH/RbsC subfamily.</text>
</comment>
<keyword evidence="3" id="KW-1003">Cell membrane</keyword>
<dbReference type="Pfam" id="PF02653">
    <property type="entry name" value="BPD_transp_2"/>
    <property type="match status" value="1"/>
</dbReference>
<dbReference type="EMBL" id="BMLT01000007">
    <property type="protein sequence ID" value="GGO83886.1"/>
    <property type="molecule type" value="Genomic_DNA"/>
</dbReference>
<feature type="transmembrane region" description="Helical" evidence="7">
    <location>
        <begin position="35"/>
        <end position="56"/>
    </location>
</feature>
<proteinExistence type="inferred from homology"/>
<keyword evidence="5 7" id="KW-1133">Transmembrane helix</keyword>
<evidence type="ECO:0000256" key="3">
    <source>
        <dbReference type="ARBA" id="ARBA00022475"/>
    </source>
</evidence>
<dbReference type="GO" id="GO:0022857">
    <property type="term" value="F:transmembrane transporter activity"/>
    <property type="evidence" value="ECO:0007669"/>
    <property type="project" value="InterPro"/>
</dbReference>
<evidence type="ECO:0000313" key="9">
    <source>
        <dbReference type="Proteomes" id="UP000599578"/>
    </source>
</evidence>
<accession>A0A917ZJE4</accession>
<dbReference type="Proteomes" id="UP000599578">
    <property type="component" value="Unassembled WGS sequence"/>
</dbReference>
<feature type="transmembrane region" description="Helical" evidence="7">
    <location>
        <begin position="137"/>
        <end position="157"/>
    </location>
</feature>
<feature type="transmembrane region" description="Helical" evidence="7">
    <location>
        <begin position="264"/>
        <end position="280"/>
    </location>
</feature>
<evidence type="ECO:0000256" key="6">
    <source>
        <dbReference type="ARBA" id="ARBA00023136"/>
    </source>
</evidence>
<feature type="transmembrane region" description="Helical" evidence="7">
    <location>
        <begin position="99"/>
        <end position="125"/>
    </location>
</feature>
<feature type="transmembrane region" description="Helical" evidence="7">
    <location>
        <begin position="68"/>
        <end position="87"/>
    </location>
</feature>
<name>A0A917ZJE4_9GAMM</name>
<evidence type="ECO:0000256" key="4">
    <source>
        <dbReference type="ARBA" id="ARBA00022692"/>
    </source>
</evidence>
<comment type="caution">
    <text evidence="8">The sequence shown here is derived from an EMBL/GenBank/DDBJ whole genome shotgun (WGS) entry which is preliminary data.</text>
</comment>
<organism evidence="8 9">
    <name type="scientific">Marinobacterium nitratireducens</name>
    <dbReference type="NCBI Taxonomy" id="518897"/>
    <lineage>
        <taxon>Bacteria</taxon>
        <taxon>Pseudomonadati</taxon>
        <taxon>Pseudomonadota</taxon>
        <taxon>Gammaproteobacteria</taxon>
        <taxon>Oceanospirillales</taxon>
        <taxon>Oceanospirillaceae</taxon>
        <taxon>Marinobacterium</taxon>
    </lineage>
</organism>
<comment type="subcellular location">
    <subcellularLocation>
        <location evidence="1">Cell inner membrane</location>
        <topology evidence="1">Multi-pass membrane protein</topology>
    </subcellularLocation>
</comment>
<keyword evidence="4 7" id="KW-0812">Transmembrane</keyword>
<keyword evidence="6 7" id="KW-0472">Membrane</keyword>
<gene>
    <name evidence="8" type="ORF">GCM10011348_28850</name>
</gene>
<dbReference type="CDD" id="cd06579">
    <property type="entry name" value="TM_PBP1_transp_AraH_like"/>
    <property type="match status" value="1"/>
</dbReference>
<evidence type="ECO:0000313" key="8">
    <source>
        <dbReference type="EMBL" id="GGO83886.1"/>
    </source>
</evidence>
<reference evidence="8 9" key="1">
    <citation type="journal article" date="2014" name="Int. J. Syst. Evol. Microbiol.">
        <title>Complete genome sequence of Corynebacterium casei LMG S-19264T (=DSM 44701T), isolated from a smear-ripened cheese.</title>
        <authorList>
            <consortium name="US DOE Joint Genome Institute (JGI-PGF)"/>
            <person name="Walter F."/>
            <person name="Albersmeier A."/>
            <person name="Kalinowski J."/>
            <person name="Ruckert C."/>
        </authorList>
    </citation>
    <scope>NUCLEOTIDE SEQUENCE [LARGE SCALE GENOMIC DNA]</scope>
    <source>
        <strain evidence="8 9">CGMCC 1.7286</strain>
    </source>
</reference>
<evidence type="ECO:0000256" key="1">
    <source>
        <dbReference type="ARBA" id="ARBA00004429"/>
    </source>
</evidence>
<dbReference type="AlphaFoldDB" id="A0A917ZJE4"/>
<feature type="transmembrane region" description="Helical" evidence="7">
    <location>
        <begin position="177"/>
        <end position="201"/>
    </location>
</feature>
<dbReference type="PANTHER" id="PTHR32196">
    <property type="entry name" value="ABC TRANSPORTER PERMEASE PROTEIN YPHD-RELATED-RELATED"/>
    <property type="match status" value="1"/>
</dbReference>
<feature type="transmembrane region" description="Helical" evidence="7">
    <location>
        <begin position="313"/>
        <end position="330"/>
    </location>
</feature>
<evidence type="ECO:0000256" key="5">
    <source>
        <dbReference type="ARBA" id="ARBA00022989"/>
    </source>
</evidence>
<dbReference type="GO" id="GO:0005886">
    <property type="term" value="C:plasma membrane"/>
    <property type="evidence" value="ECO:0007669"/>
    <property type="project" value="UniProtKB-SubCell"/>
</dbReference>
<dbReference type="InterPro" id="IPR001851">
    <property type="entry name" value="ABC_transp_permease"/>
</dbReference>
<protein>
    <submittedName>
        <fullName evidence="8">ABC transporter permease</fullName>
    </submittedName>
</protein>